<sequence length="311" mass="36269">MAVNKRNTKEKETKPSEIQENNTSTEKKIEKSNCKGCCGNCGCHCIKFLITVIITASVIVGGFILYLKQFQPELYSKKIEILLNKSINEPTTEKVFVTEYNEANHSAYKDIQKKLEDEINLDMYDNVLTLEEKAFLKDILKEERTYERLKNRPDLLKVKEYMEEPVGQLVKKFSLEQQVVLFIDGNDERSKVTRLAISQSKVPYGIMEVDAEPRKVAIRDALFRMTAQRTFPFIFVNGKFFGNSFALQKAMQNGSFYELVDSEENKANWLADKEDYAKKIEKRRKDSEDRRRKKLEKIQKKIEDSKKNQEL</sequence>
<keyword evidence="2" id="KW-0813">Transport</keyword>
<comment type="caution">
    <text evidence="9">The sequence shown here is derived from an EMBL/GenBank/DDBJ whole genome shotgun (WGS) entry which is preliminary data.</text>
</comment>
<keyword evidence="4" id="KW-1015">Disulfide bond</keyword>
<keyword evidence="7" id="KW-0812">Transmembrane</keyword>
<evidence type="ECO:0000313" key="10">
    <source>
        <dbReference type="Proteomes" id="UP000193719"/>
    </source>
</evidence>
<comment type="similarity">
    <text evidence="1">Belongs to the glutaredoxin family.</text>
</comment>
<dbReference type="GO" id="GO:0005739">
    <property type="term" value="C:mitochondrion"/>
    <property type="evidence" value="ECO:0007669"/>
    <property type="project" value="TreeGrafter"/>
</dbReference>
<evidence type="ECO:0000256" key="2">
    <source>
        <dbReference type="ARBA" id="ARBA00022448"/>
    </source>
</evidence>
<keyword evidence="5" id="KW-0676">Redox-active center</keyword>
<dbReference type="PROSITE" id="PS51354">
    <property type="entry name" value="GLUTAREDOXIN_2"/>
    <property type="match status" value="1"/>
</dbReference>
<dbReference type="InterPro" id="IPR036249">
    <property type="entry name" value="Thioredoxin-like_sf"/>
</dbReference>
<dbReference type="AlphaFoldDB" id="A0A1Y1V7S8"/>
<feature type="transmembrane region" description="Helical" evidence="7">
    <location>
        <begin position="48"/>
        <end position="67"/>
    </location>
</feature>
<keyword evidence="3" id="KW-0249">Electron transport</keyword>
<dbReference type="InterPro" id="IPR002109">
    <property type="entry name" value="Glutaredoxin"/>
</dbReference>
<name>A0A1Y1V7S8_9FUNG</name>
<evidence type="ECO:0000256" key="6">
    <source>
        <dbReference type="SAM" id="MobiDB-lite"/>
    </source>
</evidence>
<protein>
    <recommendedName>
        <fullName evidence="8">Glutaredoxin domain-containing protein</fullName>
    </recommendedName>
</protein>
<evidence type="ECO:0000256" key="4">
    <source>
        <dbReference type="ARBA" id="ARBA00023157"/>
    </source>
</evidence>
<dbReference type="Proteomes" id="UP000193719">
    <property type="component" value="Unassembled WGS sequence"/>
</dbReference>
<organism evidence="9 10">
    <name type="scientific">Piromyces finnis</name>
    <dbReference type="NCBI Taxonomy" id="1754191"/>
    <lineage>
        <taxon>Eukaryota</taxon>
        <taxon>Fungi</taxon>
        <taxon>Fungi incertae sedis</taxon>
        <taxon>Chytridiomycota</taxon>
        <taxon>Chytridiomycota incertae sedis</taxon>
        <taxon>Neocallimastigomycetes</taxon>
        <taxon>Neocallimastigales</taxon>
        <taxon>Neocallimastigaceae</taxon>
        <taxon>Piromyces</taxon>
    </lineage>
</organism>
<dbReference type="GO" id="GO:0015035">
    <property type="term" value="F:protein-disulfide reductase activity"/>
    <property type="evidence" value="ECO:0007669"/>
    <property type="project" value="TreeGrafter"/>
</dbReference>
<dbReference type="OrthoDB" id="423313at2759"/>
<reference evidence="9 10" key="2">
    <citation type="submission" date="2016-08" db="EMBL/GenBank/DDBJ databases">
        <title>Pervasive Adenine N6-methylation of Active Genes in Fungi.</title>
        <authorList>
            <consortium name="DOE Joint Genome Institute"/>
            <person name="Mondo S.J."/>
            <person name="Dannebaum R.O."/>
            <person name="Kuo R.C."/>
            <person name="Labutti K."/>
            <person name="Haridas S."/>
            <person name="Kuo A."/>
            <person name="Salamov A."/>
            <person name="Ahrendt S.R."/>
            <person name="Lipzen A."/>
            <person name="Sullivan W."/>
            <person name="Andreopoulos W.B."/>
            <person name="Clum A."/>
            <person name="Lindquist E."/>
            <person name="Daum C."/>
            <person name="Ramamoorthy G.K."/>
            <person name="Gryganskyi A."/>
            <person name="Culley D."/>
            <person name="Magnuson J.K."/>
            <person name="James T.Y."/>
            <person name="O'Malley M.A."/>
            <person name="Stajich J.E."/>
            <person name="Spatafora J.W."/>
            <person name="Visel A."/>
            <person name="Grigoriev I.V."/>
        </authorList>
    </citation>
    <scope>NUCLEOTIDE SEQUENCE [LARGE SCALE GENOMIC DNA]</scope>
    <source>
        <strain evidence="10">finn</strain>
    </source>
</reference>
<feature type="compositionally biased region" description="Basic and acidic residues" evidence="6">
    <location>
        <begin position="7"/>
        <end position="17"/>
    </location>
</feature>
<evidence type="ECO:0000313" key="9">
    <source>
        <dbReference type="EMBL" id="ORX48891.1"/>
    </source>
</evidence>
<dbReference type="PANTHER" id="PTHR46679">
    <property type="match status" value="1"/>
</dbReference>
<dbReference type="SUPFAM" id="SSF52833">
    <property type="entry name" value="Thioredoxin-like"/>
    <property type="match status" value="1"/>
</dbReference>
<dbReference type="EMBL" id="MCFH01000025">
    <property type="protein sequence ID" value="ORX48891.1"/>
    <property type="molecule type" value="Genomic_DNA"/>
</dbReference>
<accession>A0A1Y1V7S8</accession>
<feature type="region of interest" description="Disordered" evidence="6">
    <location>
        <begin position="280"/>
        <end position="311"/>
    </location>
</feature>
<feature type="region of interest" description="Disordered" evidence="6">
    <location>
        <begin position="1"/>
        <end position="25"/>
    </location>
</feature>
<dbReference type="STRING" id="1754191.A0A1Y1V7S8"/>
<proteinExistence type="inferred from homology"/>
<keyword evidence="7" id="KW-0472">Membrane</keyword>
<evidence type="ECO:0000256" key="7">
    <source>
        <dbReference type="SAM" id="Phobius"/>
    </source>
</evidence>
<evidence type="ECO:0000259" key="8">
    <source>
        <dbReference type="Pfam" id="PF00462"/>
    </source>
</evidence>
<evidence type="ECO:0000256" key="1">
    <source>
        <dbReference type="ARBA" id="ARBA00007787"/>
    </source>
</evidence>
<evidence type="ECO:0000256" key="3">
    <source>
        <dbReference type="ARBA" id="ARBA00022982"/>
    </source>
</evidence>
<feature type="domain" description="Glutaredoxin" evidence="8">
    <location>
        <begin position="191"/>
        <end position="240"/>
    </location>
</feature>
<dbReference type="Pfam" id="PF00462">
    <property type="entry name" value="Glutaredoxin"/>
    <property type="match status" value="1"/>
</dbReference>
<gene>
    <name evidence="9" type="ORF">BCR36DRAFT_353915</name>
</gene>
<reference evidence="9 10" key="1">
    <citation type="submission" date="2016-08" db="EMBL/GenBank/DDBJ databases">
        <title>Genomes of anaerobic fungi encode conserved fungal cellulosomes for biomass hydrolysis.</title>
        <authorList>
            <consortium name="DOE Joint Genome Institute"/>
            <person name="Haitjema C.H."/>
            <person name="Gilmore S.P."/>
            <person name="Henske J.K."/>
            <person name="Solomon K.V."/>
            <person name="De Groot R."/>
            <person name="Kuo A."/>
            <person name="Mondo S.J."/>
            <person name="Salamov A.A."/>
            <person name="Labutti K."/>
            <person name="Zhao Z."/>
            <person name="Chiniquy J."/>
            <person name="Barry K."/>
            <person name="Brewer H.M."/>
            <person name="Purvine S.O."/>
            <person name="Wright A.T."/>
            <person name="Boxma B."/>
            <person name="Van Alen T."/>
            <person name="Hackstein J.H."/>
            <person name="Baker S.E."/>
            <person name="Grigoriev I.V."/>
            <person name="O'Malley M.A."/>
        </authorList>
    </citation>
    <scope>NUCLEOTIDE SEQUENCE [LARGE SCALE GENOMIC DNA]</scope>
    <source>
        <strain evidence="10">finn</strain>
    </source>
</reference>
<evidence type="ECO:0000256" key="5">
    <source>
        <dbReference type="ARBA" id="ARBA00023284"/>
    </source>
</evidence>
<dbReference type="Gene3D" id="3.40.30.10">
    <property type="entry name" value="Glutaredoxin"/>
    <property type="match status" value="1"/>
</dbReference>
<keyword evidence="7" id="KW-1133">Transmembrane helix</keyword>
<keyword evidence="10" id="KW-1185">Reference proteome</keyword>
<dbReference type="PANTHER" id="PTHR46679:SF1">
    <property type="entry name" value="GLUTAREDOXIN-2, MITOCHONDRIAL"/>
    <property type="match status" value="1"/>
</dbReference>